<dbReference type="SUPFAM" id="SSF55729">
    <property type="entry name" value="Acyl-CoA N-acyltransferases (Nat)"/>
    <property type="match status" value="1"/>
</dbReference>
<dbReference type="PANTHER" id="PTHR43415:SF5">
    <property type="entry name" value="ACETYLTRANSFERASE"/>
    <property type="match status" value="1"/>
</dbReference>
<keyword evidence="3" id="KW-1185">Reference proteome</keyword>
<dbReference type="EMBL" id="QLUW01000002">
    <property type="protein sequence ID" value="RAP76005.1"/>
    <property type="molecule type" value="Genomic_DNA"/>
</dbReference>
<dbReference type="Proteomes" id="UP000249260">
    <property type="component" value="Unassembled WGS sequence"/>
</dbReference>
<sequence length="188" mass="21676">MQSYLWAGCKIRLRPAHRSDWALFHANDFDSESARLCDVIYFPRSEDGTQAWAEGQAERPTDGDNVWLAIETLDGELAGSICTNGCNPRSGTFKYGVAVFREHWRKGFASEAVRIILRYYFEELRYNKANAHVYSFNEGSAALQERLGFKQEGHLRDMIFTKGRHYDELVYGMTKSDYDRLKEEKPLG</sequence>
<dbReference type="PROSITE" id="PS51186">
    <property type="entry name" value="GNAT"/>
    <property type="match status" value="1"/>
</dbReference>
<name>A0A328U4Z6_9BACL</name>
<dbReference type="InterPro" id="IPR000182">
    <property type="entry name" value="GNAT_dom"/>
</dbReference>
<dbReference type="PANTHER" id="PTHR43415">
    <property type="entry name" value="SPERMIDINE N(1)-ACETYLTRANSFERASE"/>
    <property type="match status" value="1"/>
</dbReference>
<proteinExistence type="predicted"/>
<evidence type="ECO:0000259" key="1">
    <source>
        <dbReference type="PROSITE" id="PS51186"/>
    </source>
</evidence>
<protein>
    <submittedName>
        <fullName evidence="2">N-acetyltransferase</fullName>
    </submittedName>
</protein>
<dbReference type="RefSeq" id="WP_112882230.1">
    <property type="nucleotide sequence ID" value="NZ_QLUW01000002.1"/>
</dbReference>
<reference evidence="2 3" key="1">
    <citation type="submission" date="2018-06" db="EMBL/GenBank/DDBJ databases">
        <title>Paenibacillus montanisoli sp. nov., isolated from mountain area soil.</title>
        <authorList>
            <person name="Wu M."/>
        </authorList>
    </citation>
    <scope>NUCLEOTIDE SEQUENCE [LARGE SCALE GENOMIC DNA]</scope>
    <source>
        <strain evidence="2 3">RA17</strain>
    </source>
</reference>
<dbReference type="OrthoDB" id="9795206at2"/>
<comment type="caution">
    <text evidence="2">The sequence shown here is derived from an EMBL/GenBank/DDBJ whole genome shotgun (WGS) entry which is preliminary data.</text>
</comment>
<accession>A0A328U4Z6</accession>
<dbReference type="Gene3D" id="3.40.630.30">
    <property type="match status" value="1"/>
</dbReference>
<dbReference type="Pfam" id="PF13302">
    <property type="entry name" value="Acetyltransf_3"/>
    <property type="match status" value="1"/>
</dbReference>
<evidence type="ECO:0000313" key="3">
    <source>
        <dbReference type="Proteomes" id="UP000249260"/>
    </source>
</evidence>
<organism evidence="2 3">
    <name type="scientific">Paenibacillus montanisoli</name>
    <dbReference type="NCBI Taxonomy" id="2081970"/>
    <lineage>
        <taxon>Bacteria</taxon>
        <taxon>Bacillati</taxon>
        <taxon>Bacillota</taxon>
        <taxon>Bacilli</taxon>
        <taxon>Bacillales</taxon>
        <taxon>Paenibacillaceae</taxon>
        <taxon>Paenibacillus</taxon>
    </lineage>
</organism>
<evidence type="ECO:0000313" key="2">
    <source>
        <dbReference type="EMBL" id="RAP76005.1"/>
    </source>
</evidence>
<dbReference type="InterPro" id="IPR016181">
    <property type="entry name" value="Acyl_CoA_acyltransferase"/>
</dbReference>
<feature type="domain" description="N-acetyltransferase" evidence="1">
    <location>
        <begin position="11"/>
        <end position="176"/>
    </location>
</feature>
<keyword evidence="2" id="KW-0808">Transferase</keyword>
<dbReference type="GO" id="GO:0016747">
    <property type="term" value="F:acyltransferase activity, transferring groups other than amino-acyl groups"/>
    <property type="evidence" value="ECO:0007669"/>
    <property type="project" value="InterPro"/>
</dbReference>
<dbReference type="AlphaFoldDB" id="A0A328U4Z6"/>
<gene>
    <name evidence="2" type="ORF">DL346_11305</name>
</gene>